<dbReference type="GeneTree" id="ENSGT00940000157084"/>
<keyword evidence="1" id="KW-1133">Transmembrane helix</keyword>
<proteinExistence type="predicted"/>
<feature type="chain" id="PRO_5017329625" evidence="2">
    <location>
        <begin position="25"/>
        <end position="140"/>
    </location>
</feature>
<evidence type="ECO:0000256" key="2">
    <source>
        <dbReference type="SAM" id="SignalP"/>
    </source>
</evidence>
<sequence>MCHDGKRLDVTLLLVLIMMTSVFGARACTAPNNCSIISKDYCYSARIRSTVLQGLPFGGVPTVLALDFMCFLVSWRPPGLGVVWGGDAESPEEPEYCCGIFFFFSFCSLLVLFFFFFFKFLKQVTLIDSWHQIFMAAVDC</sequence>
<keyword evidence="2" id="KW-0732">Signal</keyword>
<feature type="transmembrane region" description="Helical" evidence="1">
    <location>
        <begin position="100"/>
        <end position="121"/>
    </location>
</feature>
<keyword evidence="1" id="KW-0812">Transmembrane</keyword>
<organism evidence="3 4">
    <name type="scientific">Paramormyrops kingsleyae</name>
    <dbReference type="NCBI Taxonomy" id="1676925"/>
    <lineage>
        <taxon>Eukaryota</taxon>
        <taxon>Metazoa</taxon>
        <taxon>Chordata</taxon>
        <taxon>Craniata</taxon>
        <taxon>Vertebrata</taxon>
        <taxon>Euteleostomi</taxon>
        <taxon>Actinopterygii</taxon>
        <taxon>Neopterygii</taxon>
        <taxon>Teleostei</taxon>
        <taxon>Osteoglossocephala</taxon>
        <taxon>Osteoglossomorpha</taxon>
        <taxon>Osteoglossiformes</taxon>
        <taxon>Mormyridae</taxon>
        <taxon>Paramormyrops</taxon>
    </lineage>
</organism>
<feature type="signal peptide" evidence="2">
    <location>
        <begin position="1"/>
        <end position="24"/>
    </location>
</feature>
<evidence type="ECO:0000256" key="1">
    <source>
        <dbReference type="SAM" id="Phobius"/>
    </source>
</evidence>
<accession>A0A3B3RJK2</accession>
<dbReference type="AlphaFoldDB" id="A0A3B3RJK2"/>
<protein>
    <submittedName>
        <fullName evidence="3">Zgc:153431</fullName>
    </submittedName>
</protein>
<name>A0A3B3RJK2_9TELE</name>
<keyword evidence="1" id="KW-0472">Membrane</keyword>
<dbReference type="Ensembl" id="ENSPKIT00000042921.1">
    <property type="protein sequence ID" value="ENSPKIP00000018503.1"/>
    <property type="gene ID" value="ENSPKIG00000004052.1"/>
</dbReference>
<reference evidence="3" key="1">
    <citation type="submission" date="2025-08" db="UniProtKB">
        <authorList>
            <consortium name="Ensembl"/>
        </authorList>
    </citation>
    <scope>IDENTIFICATION</scope>
</reference>
<reference evidence="3" key="2">
    <citation type="submission" date="2025-09" db="UniProtKB">
        <authorList>
            <consortium name="Ensembl"/>
        </authorList>
    </citation>
    <scope>IDENTIFICATION</scope>
</reference>
<evidence type="ECO:0000313" key="3">
    <source>
        <dbReference type="Ensembl" id="ENSPKIP00000018503.1"/>
    </source>
</evidence>
<dbReference type="STRING" id="1676925.ENSPKIP00000018503"/>
<dbReference type="Proteomes" id="UP000261540">
    <property type="component" value="Unplaced"/>
</dbReference>
<keyword evidence="4" id="KW-1185">Reference proteome</keyword>
<evidence type="ECO:0000313" key="4">
    <source>
        <dbReference type="Proteomes" id="UP000261540"/>
    </source>
</evidence>